<keyword evidence="1" id="KW-0472">Membrane</keyword>
<dbReference type="Proteomes" id="UP000198145">
    <property type="component" value="Unassembled WGS sequence"/>
</dbReference>
<keyword evidence="1" id="KW-1133">Transmembrane helix</keyword>
<protein>
    <recommendedName>
        <fullName evidence="4">Prepilin-type N-terminal cleavage/methylation domain-containing protein</fullName>
    </recommendedName>
</protein>
<evidence type="ECO:0008006" key="4">
    <source>
        <dbReference type="Google" id="ProtNLM"/>
    </source>
</evidence>
<keyword evidence="1" id="KW-0812">Transmembrane</keyword>
<gene>
    <name evidence="2" type="ORF">CEG18_02810</name>
</gene>
<dbReference type="Pfam" id="PF16074">
    <property type="entry name" value="PilW"/>
    <property type="match status" value="1"/>
</dbReference>
<name>A0A246FH95_PSENT</name>
<feature type="transmembrane region" description="Helical" evidence="1">
    <location>
        <begin position="37"/>
        <end position="56"/>
    </location>
</feature>
<evidence type="ECO:0000313" key="2">
    <source>
        <dbReference type="EMBL" id="OWP52790.1"/>
    </source>
</evidence>
<sequence>MTGGPVIVWGRQATPRRLSPTGRGSDMRQRGLSLVELLIAMALGLLLLAGVIQVVLSSKRSYQNSVALAELQENGRFALEAIAQDLRHAGFTGACPAGLVNASGTDNARYAVEKSAIEGYGAGMPAVAWIPSGRVANTDAVLLRSAAEPVLAARSITANRLLLPSSTAVAGAFYLLSDQQSCLLLRNAGNALSLIADRPLEHFLAPATRIYPYRFAIYWIGRGESGTPGLFVTDNSETTDKVQTSELVTGVAGMSLRYGVAGMDSTVVATYKAAREMTAEEWRQVRTVRVNLLLQSQTRDVDEAPNSMVFDGRSLAPDADRRLRLVMGSTIALRNLPP</sequence>
<reference evidence="2 3" key="1">
    <citation type="submission" date="2017-06" db="EMBL/GenBank/DDBJ databases">
        <title>Draft genome of Pseudomonas nitroreducens DF05.</title>
        <authorList>
            <person name="Iyer R."/>
        </authorList>
    </citation>
    <scope>NUCLEOTIDE SEQUENCE [LARGE SCALE GENOMIC DNA]</scope>
    <source>
        <strain evidence="2 3">DF05</strain>
    </source>
</reference>
<dbReference type="GO" id="GO:0043683">
    <property type="term" value="P:type IV pilus assembly"/>
    <property type="evidence" value="ECO:0007669"/>
    <property type="project" value="InterPro"/>
</dbReference>
<proteinExistence type="predicted"/>
<dbReference type="AlphaFoldDB" id="A0A246FH95"/>
<evidence type="ECO:0000313" key="3">
    <source>
        <dbReference type="Proteomes" id="UP000198145"/>
    </source>
</evidence>
<evidence type="ECO:0000256" key="1">
    <source>
        <dbReference type="SAM" id="Phobius"/>
    </source>
</evidence>
<dbReference type="InterPro" id="IPR012902">
    <property type="entry name" value="N_methyl_site"/>
</dbReference>
<comment type="caution">
    <text evidence="2">The sequence shown here is derived from an EMBL/GenBank/DDBJ whole genome shotgun (WGS) entry which is preliminary data.</text>
</comment>
<dbReference type="eggNOG" id="COG4966">
    <property type="taxonomic scope" value="Bacteria"/>
</dbReference>
<organism evidence="2 3">
    <name type="scientific">Pseudomonas nitroreducens</name>
    <dbReference type="NCBI Taxonomy" id="46680"/>
    <lineage>
        <taxon>Bacteria</taxon>
        <taxon>Pseudomonadati</taxon>
        <taxon>Pseudomonadota</taxon>
        <taxon>Gammaproteobacteria</taxon>
        <taxon>Pseudomonadales</taxon>
        <taxon>Pseudomonadaceae</taxon>
        <taxon>Pseudomonas</taxon>
    </lineage>
</organism>
<dbReference type="PROSITE" id="PS00409">
    <property type="entry name" value="PROKAR_NTER_METHYL"/>
    <property type="match status" value="1"/>
</dbReference>
<dbReference type="EMBL" id="NJBA01000001">
    <property type="protein sequence ID" value="OWP52790.1"/>
    <property type="molecule type" value="Genomic_DNA"/>
</dbReference>
<dbReference type="NCBIfam" id="TIGR02532">
    <property type="entry name" value="IV_pilin_GFxxxE"/>
    <property type="match status" value="1"/>
</dbReference>
<accession>A0A246FH95</accession>
<dbReference type="Pfam" id="PF07963">
    <property type="entry name" value="N_methyl"/>
    <property type="match status" value="1"/>
</dbReference>
<dbReference type="InterPro" id="IPR032092">
    <property type="entry name" value="PilW"/>
</dbReference>